<proteinExistence type="predicted"/>
<evidence type="ECO:0000313" key="6">
    <source>
        <dbReference type="Proteomes" id="UP000199677"/>
    </source>
</evidence>
<evidence type="ECO:0000256" key="1">
    <source>
        <dbReference type="SAM" id="Phobius"/>
    </source>
</evidence>
<protein>
    <submittedName>
        <fullName evidence="5">EAL domain, c-di-GMP-specific phosphodiesterase class I (Or its enzymatically inactive variant)</fullName>
    </submittedName>
</protein>
<dbReference type="RefSeq" id="WP_089708513.1">
    <property type="nucleotide sequence ID" value="NZ_FNII01000031.1"/>
</dbReference>
<dbReference type="InterPro" id="IPR032244">
    <property type="entry name" value="LapD_MoxY_N"/>
</dbReference>
<dbReference type="Gene3D" id="3.30.110.200">
    <property type="match status" value="1"/>
</dbReference>
<dbReference type="Gene3D" id="3.30.70.270">
    <property type="match status" value="1"/>
</dbReference>
<dbReference type="PANTHER" id="PTHR33121">
    <property type="entry name" value="CYCLIC DI-GMP PHOSPHODIESTERASE PDEF"/>
    <property type="match status" value="1"/>
</dbReference>
<evidence type="ECO:0000259" key="2">
    <source>
        <dbReference type="PROSITE" id="PS50883"/>
    </source>
</evidence>
<dbReference type="EMBL" id="FNII01000031">
    <property type="protein sequence ID" value="SDO45865.1"/>
    <property type="molecule type" value="Genomic_DNA"/>
</dbReference>
<dbReference type="Pfam" id="PF00990">
    <property type="entry name" value="GGDEF"/>
    <property type="match status" value="1"/>
</dbReference>
<reference evidence="6" key="1">
    <citation type="submission" date="2016-10" db="EMBL/GenBank/DDBJ databases">
        <authorList>
            <person name="Varghese N."/>
            <person name="Submissions S."/>
        </authorList>
    </citation>
    <scope>NUCLEOTIDE SEQUENCE [LARGE SCALE GENOMIC DNA]</scope>
    <source>
        <strain evidence="6">CGMCC 1.6494</strain>
    </source>
</reference>
<dbReference type="PROSITE" id="PS50885">
    <property type="entry name" value="HAMP"/>
    <property type="match status" value="1"/>
</dbReference>
<feature type="domain" description="GGDEF" evidence="4">
    <location>
        <begin position="263"/>
        <end position="392"/>
    </location>
</feature>
<dbReference type="InterPro" id="IPR035919">
    <property type="entry name" value="EAL_sf"/>
</dbReference>
<dbReference type="InterPro" id="IPR000160">
    <property type="entry name" value="GGDEF_dom"/>
</dbReference>
<dbReference type="Gene3D" id="3.20.20.450">
    <property type="entry name" value="EAL domain"/>
    <property type="match status" value="1"/>
</dbReference>
<gene>
    <name evidence="5" type="ORF">SAMN04487951_1313</name>
</gene>
<sequence length="633" mass="69787">MSLIKQLWLTVILILLLAFVGSLAVSVTSTQDYVEQEVQIKNADNANALALSMSQMEKEAVSIELLLAAQFDTGHYRLIELRSPEGEVMERREAEALDNGVPDWFVNLVRLDVSPGQAVVQDGWRQYGTLTLASQHQYAYRTLWQSTLEMAAWFALVGVISLMLAWWIVRSIRRPLVEVISQARSISARRFTTSREPRTLELREVVQAMNTLSGAVHTMLSEETGKLDQLRRRLQEDATTGAYNRTTLLDHLQHNLDSDSKRASGVLVMVRVDDLPEVNERLGRQATDDALKALVEHLSQLANELGGGEVGRLNGSDFLLLIHGAQDIEHVSEALKHQLTLLRDATAEPLRLPAALTEYTHGDTASQRLAALDGALSDAESRGDLALVVASGAARSPLYTTHDAWRTALLKAMETGIALALFPVVNARQEVVHYEAPSRLELDGEWRSAGLFMPWVARLHLEDRLDLAVAERALALIESDQQPLGINLSGRAVGDMAFIKALRQRLERAPEAAKKLWIELPESTALHDLSSFRLLCRELQATGVKIGLEHVGSEFTRLADLHDLGLAFLKFDASLVHGIDQAYDQQTILRGMATLAHSLGILAIAEGVKHPEEAETLFELGLDAVTGPGVKAE</sequence>
<dbReference type="PROSITE" id="PS50883">
    <property type="entry name" value="EAL"/>
    <property type="match status" value="1"/>
</dbReference>
<keyword evidence="1" id="KW-1133">Transmembrane helix</keyword>
<evidence type="ECO:0000313" key="5">
    <source>
        <dbReference type="EMBL" id="SDO45865.1"/>
    </source>
</evidence>
<accession>A0A1H0JPY0</accession>
<feature type="transmembrane region" description="Helical" evidence="1">
    <location>
        <begin position="150"/>
        <end position="169"/>
    </location>
</feature>
<name>A0A1H0JPY0_9GAMM</name>
<dbReference type="PROSITE" id="PS50887">
    <property type="entry name" value="GGDEF"/>
    <property type="match status" value="1"/>
</dbReference>
<keyword evidence="1" id="KW-0812">Transmembrane</keyword>
<dbReference type="InterPro" id="IPR003660">
    <property type="entry name" value="HAMP_dom"/>
</dbReference>
<dbReference type="Pfam" id="PF16448">
    <property type="entry name" value="LapD_MoxY_N"/>
    <property type="match status" value="1"/>
</dbReference>
<dbReference type="Proteomes" id="UP000199677">
    <property type="component" value="Unassembled WGS sequence"/>
</dbReference>
<dbReference type="InterPro" id="IPR042461">
    <property type="entry name" value="LapD_MoxY_peri_C"/>
</dbReference>
<dbReference type="CDD" id="cd01948">
    <property type="entry name" value="EAL"/>
    <property type="match status" value="1"/>
</dbReference>
<dbReference type="InterPro" id="IPR001633">
    <property type="entry name" value="EAL_dom"/>
</dbReference>
<organism evidence="5 6">
    <name type="scientific">Vreelandella arcis</name>
    <dbReference type="NCBI Taxonomy" id="416873"/>
    <lineage>
        <taxon>Bacteria</taxon>
        <taxon>Pseudomonadati</taxon>
        <taxon>Pseudomonadota</taxon>
        <taxon>Gammaproteobacteria</taxon>
        <taxon>Oceanospirillales</taxon>
        <taxon>Halomonadaceae</taxon>
        <taxon>Vreelandella</taxon>
    </lineage>
</organism>
<dbReference type="OrthoDB" id="5894408at2"/>
<dbReference type="GO" id="GO:0007165">
    <property type="term" value="P:signal transduction"/>
    <property type="evidence" value="ECO:0007669"/>
    <property type="project" value="InterPro"/>
</dbReference>
<feature type="domain" description="HAMP" evidence="3">
    <location>
        <begin position="170"/>
        <end position="221"/>
    </location>
</feature>
<dbReference type="Gene3D" id="6.20.270.20">
    <property type="entry name" value="LapD/MoxY periplasmic domain"/>
    <property type="match status" value="1"/>
</dbReference>
<dbReference type="InterPro" id="IPR050706">
    <property type="entry name" value="Cyclic-di-GMP_PDE-like"/>
</dbReference>
<dbReference type="AlphaFoldDB" id="A0A1H0JPY0"/>
<keyword evidence="1" id="KW-0472">Membrane</keyword>
<dbReference type="SUPFAM" id="SSF141868">
    <property type="entry name" value="EAL domain-like"/>
    <property type="match status" value="1"/>
</dbReference>
<evidence type="ECO:0000259" key="3">
    <source>
        <dbReference type="PROSITE" id="PS50885"/>
    </source>
</evidence>
<dbReference type="InterPro" id="IPR029787">
    <property type="entry name" value="Nucleotide_cyclase"/>
</dbReference>
<dbReference type="SMART" id="SM00267">
    <property type="entry name" value="GGDEF"/>
    <property type="match status" value="1"/>
</dbReference>
<dbReference type="GO" id="GO:0016020">
    <property type="term" value="C:membrane"/>
    <property type="evidence" value="ECO:0007669"/>
    <property type="project" value="InterPro"/>
</dbReference>
<dbReference type="Pfam" id="PF00563">
    <property type="entry name" value="EAL"/>
    <property type="match status" value="1"/>
</dbReference>
<feature type="domain" description="EAL" evidence="2">
    <location>
        <begin position="398"/>
        <end position="633"/>
    </location>
</feature>
<evidence type="ECO:0000259" key="4">
    <source>
        <dbReference type="PROSITE" id="PS50887"/>
    </source>
</evidence>
<dbReference type="InterPro" id="IPR043128">
    <property type="entry name" value="Rev_trsase/Diguanyl_cyclase"/>
</dbReference>
<dbReference type="SUPFAM" id="SSF55073">
    <property type="entry name" value="Nucleotide cyclase"/>
    <property type="match status" value="1"/>
</dbReference>
<dbReference type="PANTHER" id="PTHR33121:SF79">
    <property type="entry name" value="CYCLIC DI-GMP PHOSPHODIESTERASE PDED-RELATED"/>
    <property type="match status" value="1"/>
</dbReference>
<keyword evidence="6" id="KW-1185">Reference proteome</keyword>
<dbReference type="SMART" id="SM00052">
    <property type="entry name" value="EAL"/>
    <property type="match status" value="1"/>
</dbReference>
<dbReference type="STRING" id="416873.SAMN04487951_1313"/>
<dbReference type="GO" id="GO:0071111">
    <property type="term" value="F:cyclic-guanylate-specific phosphodiesterase activity"/>
    <property type="evidence" value="ECO:0007669"/>
    <property type="project" value="InterPro"/>
</dbReference>